<evidence type="ECO:0000313" key="10">
    <source>
        <dbReference type="Proteomes" id="UP000197468"/>
    </source>
</evidence>
<accession>A0A246JDI0</accession>
<dbReference type="OrthoDB" id="286202at2"/>
<gene>
    <name evidence="9" type="ORF">CDN99_11050</name>
</gene>
<reference evidence="9 10" key="1">
    <citation type="journal article" date="2008" name="Int. J. Syst. Evol. Microbiol.">
        <title>Description of Roseateles aquatilis sp. nov. and Roseateles terrae sp. nov., in the class Betaproteobacteria, and emended description of the genus Roseateles.</title>
        <authorList>
            <person name="Gomila M."/>
            <person name="Bowien B."/>
            <person name="Falsen E."/>
            <person name="Moore E.R."/>
            <person name="Lalucat J."/>
        </authorList>
    </citation>
    <scope>NUCLEOTIDE SEQUENCE [LARGE SCALE GENOMIC DNA]</scope>
    <source>
        <strain evidence="9 10">CCUG 48205</strain>
    </source>
</reference>
<sequence length="358" mass="38652">MTDQKNESTRRTSSPSAVHAAHATTSARPSRRDALILGAGVAAGWTGLVGAANAQTSKDAPKEVRLDYAYYSPTSLVLRRFGWLEEDLAKDGIGVRWVLSAGSNRALEYLNAGSIDIGSTAGLAALLARANGNPIRAPYIFSRPEWTALVVRGDSGIRSLADLKGKKVAATKGTDPYLFLLRALHTAGLKRADIEHVGLQHADGRAALEQGRVDAWAGLDPLMAASELDAGSRLLYRNVGFNTYGFLNVREDFLARHPREVQRVILAYERARQWTIAHPSDAAKILSEEAKVSLPVALLQVKLRTDFSQPRPSDEHVKALQAAAPILTAEQLVRPGVDLNRAIAELVDTRFAAGLVKA</sequence>
<keyword evidence="10" id="KW-1185">Reference proteome</keyword>
<dbReference type="NCBIfam" id="TIGR01728">
    <property type="entry name" value="SsuA_fam"/>
    <property type="match status" value="1"/>
</dbReference>
<organism evidence="9 10">
    <name type="scientific">Roseateles aquatilis</name>
    <dbReference type="NCBI Taxonomy" id="431061"/>
    <lineage>
        <taxon>Bacteria</taxon>
        <taxon>Pseudomonadati</taxon>
        <taxon>Pseudomonadota</taxon>
        <taxon>Betaproteobacteria</taxon>
        <taxon>Burkholderiales</taxon>
        <taxon>Sphaerotilaceae</taxon>
        <taxon>Roseateles</taxon>
    </lineage>
</organism>
<evidence type="ECO:0000256" key="3">
    <source>
        <dbReference type="ARBA" id="ARBA00022448"/>
    </source>
</evidence>
<comment type="caution">
    <text evidence="9">The sequence shown here is derived from an EMBL/GenBank/DDBJ whole genome shotgun (WGS) entry which is preliminary data.</text>
</comment>
<evidence type="ECO:0000256" key="6">
    <source>
        <dbReference type="ARBA" id="ARBA00070228"/>
    </source>
</evidence>
<dbReference type="InterPro" id="IPR006311">
    <property type="entry name" value="TAT_signal"/>
</dbReference>
<keyword evidence="4" id="KW-0732">Signal</keyword>
<dbReference type="Gene3D" id="3.40.190.10">
    <property type="entry name" value="Periplasmic binding protein-like II"/>
    <property type="match status" value="2"/>
</dbReference>
<name>A0A246JDI0_9BURK</name>
<evidence type="ECO:0000256" key="2">
    <source>
        <dbReference type="ARBA" id="ARBA00010742"/>
    </source>
</evidence>
<comment type="similarity">
    <text evidence="2">Belongs to the bacterial solute-binding protein SsuA/TauA family.</text>
</comment>
<dbReference type="InterPro" id="IPR010067">
    <property type="entry name" value="ABC_SsuA_sub-bd"/>
</dbReference>
<dbReference type="AlphaFoldDB" id="A0A246JDI0"/>
<dbReference type="PANTHER" id="PTHR30024">
    <property type="entry name" value="ALIPHATIC SULFONATES-BINDING PROTEIN-RELATED"/>
    <property type="match status" value="1"/>
</dbReference>
<feature type="compositionally biased region" description="Low complexity" evidence="7">
    <location>
        <begin position="12"/>
        <end position="27"/>
    </location>
</feature>
<evidence type="ECO:0000256" key="7">
    <source>
        <dbReference type="SAM" id="MobiDB-lite"/>
    </source>
</evidence>
<evidence type="ECO:0000259" key="8">
    <source>
        <dbReference type="SMART" id="SM00062"/>
    </source>
</evidence>
<feature type="domain" description="Solute-binding protein family 3/N-terminal" evidence="8">
    <location>
        <begin position="63"/>
        <end position="279"/>
    </location>
</feature>
<keyword evidence="3" id="KW-0813">Transport</keyword>
<dbReference type="GO" id="GO:0016020">
    <property type="term" value="C:membrane"/>
    <property type="evidence" value="ECO:0007669"/>
    <property type="project" value="InterPro"/>
</dbReference>
<dbReference type="GO" id="GO:0042626">
    <property type="term" value="F:ATPase-coupled transmembrane transporter activity"/>
    <property type="evidence" value="ECO:0007669"/>
    <property type="project" value="InterPro"/>
</dbReference>
<dbReference type="RefSeq" id="WP_088384919.1">
    <property type="nucleotide sequence ID" value="NZ_NIOF01000004.1"/>
</dbReference>
<dbReference type="PANTHER" id="PTHR30024:SF21">
    <property type="entry name" value="ABC TRANSPORTER SUBSTRATE-BINDING PROTEIN"/>
    <property type="match status" value="1"/>
</dbReference>
<evidence type="ECO:0000256" key="4">
    <source>
        <dbReference type="ARBA" id="ARBA00022729"/>
    </source>
</evidence>
<comment type="function">
    <text evidence="5">Part of a binding-protein-dependent transport system for aliphatic sulfonates. Putative binding protein.</text>
</comment>
<dbReference type="SMART" id="SM00062">
    <property type="entry name" value="PBPb"/>
    <property type="match status" value="1"/>
</dbReference>
<dbReference type="PROSITE" id="PS51318">
    <property type="entry name" value="TAT"/>
    <property type="match status" value="1"/>
</dbReference>
<dbReference type="InterPro" id="IPR015168">
    <property type="entry name" value="SsuA/THI5"/>
</dbReference>
<proteinExistence type="inferred from homology"/>
<dbReference type="Pfam" id="PF09084">
    <property type="entry name" value="NMT1"/>
    <property type="match status" value="1"/>
</dbReference>
<dbReference type="FunFam" id="3.40.190.10:FF:000050">
    <property type="entry name" value="Sulfonate ABC transporter substrate-binding protein"/>
    <property type="match status" value="1"/>
</dbReference>
<feature type="compositionally biased region" description="Basic and acidic residues" evidence="7">
    <location>
        <begin position="1"/>
        <end position="10"/>
    </location>
</feature>
<comment type="subcellular location">
    <subcellularLocation>
        <location evidence="1">Periplasm</location>
    </subcellularLocation>
</comment>
<dbReference type="Proteomes" id="UP000197468">
    <property type="component" value="Unassembled WGS sequence"/>
</dbReference>
<dbReference type="SUPFAM" id="SSF53850">
    <property type="entry name" value="Periplasmic binding protein-like II"/>
    <property type="match status" value="1"/>
</dbReference>
<dbReference type="InterPro" id="IPR001638">
    <property type="entry name" value="Solute-binding_3/MltF_N"/>
</dbReference>
<protein>
    <recommendedName>
        <fullName evidence="6">Putative aliphatic sulfonates-binding protein</fullName>
    </recommendedName>
</protein>
<evidence type="ECO:0000256" key="1">
    <source>
        <dbReference type="ARBA" id="ARBA00004418"/>
    </source>
</evidence>
<dbReference type="GO" id="GO:0042597">
    <property type="term" value="C:periplasmic space"/>
    <property type="evidence" value="ECO:0007669"/>
    <property type="project" value="UniProtKB-SubCell"/>
</dbReference>
<feature type="region of interest" description="Disordered" evidence="7">
    <location>
        <begin position="1"/>
        <end position="29"/>
    </location>
</feature>
<dbReference type="EMBL" id="NIOF01000004">
    <property type="protein sequence ID" value="OWQ90712.1"/>
    <property type="molecule type" value="Genomic_DNA"/>
</dbReference>
<evidence type="ECO:0000313" key="9">
    <source>
        <dbReference type="EMBL" id="OWQ90712.1"/>
    </source>
</evidence>
<evidence type="ECO:0000256" key="5">
    <source>
        <dbReference type="ARBA" id="ARBA00055538"/>
    </source>
</evidence>